<reference evidence="2 3" key="1">
    <citation type="journal article" date="2024" name="IMA Fungus">
        <title>Apiospora arundinis, a panoply of carbohydrate-active enzymes and secondary metabolites.</title>
        <authorList>
            <person name="Sorensen T."/>
            <person name="Petersen C."/>
            <person name="Muurmann A.T."/>
            <person name="Christiansen J.V."/>
            <person name="Brundto M.L."/>
            <person name="Overgaard C.K."/>
            <person name="Boysen A.T."/>
            <person name="Wollenberg R.D."/>
            <person name="Larsen T.O."/>
            <person name="Sorensen J.L."/>
            <person name="Nielsen K.L."/>
            <person name="Sondergaard T.E."/>
        </authorList>
    </citation>
    <scope>NUCLEOTIDE SEQUENCE [LARGE SCALE GENOMIC DNA]</scope>
    <source>
        <strain evidence="2 3">AAU 773</strain>
    </source>
</reference>
<protein>
    <submittedName>
        <fullName evidence="2">Uncharacterized protein</fullName>
    </submittedName>
</protein>
<dbReference type="EMBL" id="JAPCWZ010000005">
    <property type="protein sequence ID" value="KAK8863080.1"/>
    <property type="molecule type" value="Genomic_DNA"/>
</dbReference>
<sequence>MKNPTLRSLLYVGFDSGMHWQTLRFWSKEHNAYAYRSLLNAAYTKPLVKGLIQASKRGGEGIPNLRKDTICDLFTNIWVTAGDNVEWCDEKSPKEFFIECKNLFPQANTIPGDAFFDFTMRAFHARNIFKELYEDEMEYSIGTSMSEALDYFMKTFSKQYNIKYGLEELESGKKLDPTRLKEIFAVRDKGLRLREIYLPMALVGGEYQGYGDCKIYLDYEYAPPTKNDSPAVPVQSGDYLEGRSDDEETRPWRNLAGVISDDDDDDFEQWEEDFVERLEDEEDVTMGDPQQDAQMGGLAGRLELDQSQDQMELDE</sequence>
<accession>A0ABR2IHM4</accession>
<feature type="compositionally biased region" description="Polar residues" evidence="1">
    <location>
        <begin position="305"/>
        <end position="315"/>
    </location>
</feature>
<name>A0ABR2IHM4_9PEZI</name>
<dbReference type="Proteomes" id="UP001390339">
    <property type="component" value="Unassembled WGS sequence"/>
</dbReference>
<evidence type="ECO:0000313" key="2">
    <source>
        <dbReference type="EMBL" id="KAK8863080.1"/>
    </source>
</evidence>
<keyword evidence="3" id="KW-1185">Reference proteome</keyword>
<proteinExistence type="predicted"/>
<evidence type="ECO:0000256" key="1">
    <source>
        <dbReference type="SAM" id="MobiDB-lite"/>
    </source>
</evidence>
<comment type="caution">
    <text evidence="2">The sequence shown here is derived from an EMBL/GenBank/DDBJ whole genome shotgun (WGS) entry which is preliminary data.</text>
</comment>
<evidence type="ECO:0000313" key="3">
    <source>
        <dbReference type="Proteomes" id="UP001390339"/>
    </source>
</evidence>
<gene>
    <name evidence="2" type="ORF">PGQ11_009315</name>
</gene>
<feature type="region of interest" description="Disordered" evidence="1">
    <location>
        <begin position="280"/>
        <end position="315"/>
    </location>
</feature>
<organism evidence="2 3">
    <name type="scientific">Apiospora arundinis</name>
    <dbReference type="NCBI Taxonomy" id="335852"/>
    <lineage>
        <taxon>Eukaryota</taxon>
        <taxon>Fungi</taxon>
        <taxon>Dikarya</taxon>
        <taxon>Ascomycota</taxon>
        <taxon>Pezizomycotina</taxon>
        <taxon>Sordariomycetes</taxon>
        <taxon>Xylariomycetidae</taxon>
        <taxon>Amphisphaeriales</taxon>
        <taxon>Apiosporaceae</taxon>
        <taxon>Apiospora</taxon>
    </lineage>
</organism>